<protein>
    <submittedName>
        <fullName evidence="7">Uncharacterized protein</fullName>
    </submittedName>
</protein>
<dbReference type="EMBL" id="HBHK01025634">
    <property type="protein sequence ID" value="CAD9705115.1"/>
    <property type="molecule type" value="Transcribed_RNA"/>
</dbReference>
<dbReference type="PANTHER" id="PTHR21338:SF0">
    <property type="entry name" value="LARGE RIBOSOMAL SUBUNIT PROTEIN ML41"/>
    <property type="match status" value="1"/>
</dbReference>
<dbReference type="Pfam" id="PF09809">
    <property type="entry name" value="MRP-L27"/>
    <property type="match status" value="1"/>
</dbReference>
<evidence type="ECO:0000256" key="4">
    <source>
        <dbReference type="ARBA" id="ARBA00022980"/>
    </source>
</evidence>
<evidence type="ECO:0000313" key="7">
    <source>
        <dbReference type="EMBL" id="CAD9705115.1"/>
    </source>
</evidence>
<keyword evidence="4" id="KW-0689">Ribosomal protein</keyword>
<evidence type="ECO:0000256" key="5">
    <source>
        <dbReference type="ARBA" id="ARBA00023128"/>
    </source>
</evidence>
<evidence type="ECO:0000256" key="1">
    <source>
        <dbReference type="ARBA" id="ARBA00004173"/>
    </source>
</evidence>
<dbReference type="InterPro" id="IPR019189">
    <property type="entry name" value="Ribosomal_mL41"/>
</dbReference>
<sequence>MGWYLGSRCMGSRCMGSWLRSLVKMLRRCVVGATTVSRGSRKYANLSPKEGNKNYYKGKGGKKGGYLTSKGKWVRDISKLDFLKVPDLTGCQLKPYVSSTVEPVYNPGPDSEEFHRKKEEKERIRSYMRINAMRTAKKKQEGSSPSVNQ</sequence>
<keyword evidence="6" id="KW-0687">Ribonucleoprotein</keyword>
<dbReference type="GO" id="GO:0006412">
    <property type="term" value="P:translation"/>
    <property type="evidence" value="ECO:0007669"/>
    <property type="project" value="TreeGrafter"/>
</dbReference>
<keyword evidence="5" id="KW-0496">Mitochondrion</keyword>
<dbReference type="PANTHER" id="PTHR21338">
    <property type="entry name" value="MITOCHONDRIAL RIBOSOMAL PROTEIN L41"/>
    <property type="match status" value="1"/>
</dbReference>
<organism evidence="7">
    <name type="scientific">Mucochytrium quahogii</name>
    <dbReference type="NCBI Taxonomy" id="96639"/>
    <lineage>
        <taxon>Eukaryota</taxon>
        <taxon>Sar</taxon>
        <taxon>Stramenopiles</taxon>
        <taxon>Bigyra</taxon>
        <taxon>Labyrinthulomycetes</taxon>
        <taxon>Thraustochytrida</taxon>
        <taxon>Thraustochytriidae</taxon>
        <taxon>Mucochytrium</taxon>
    </lineage>
</organism>
<name>A0A7S2SNC1_9STRA</name>
<dbReference type="AlphaFoldDB" id="A0A7S2SNC1"/>
<dbReference type="GO" id="GO:0005762">
    <property type="term" value="C:mitochondrial large ribosomal subunit"/>
    <property type="evidence" value="ECO:0007669"/>
    <property type="project" value="InterPro"/>
</dbReference>
<gene>
    <name evidence="7" type="ORF">QSP1433_LOCUS16094</name>
</gene>
<proteinExistence type="inferred from homology"/>
<dbReference type="GO" id="GO:0003735">
    <property type="term" value="F:structural constituent of ribosome"/>
    <property type="evidence" value="ECO:0007669"/>
    <property type="project" value="InterPro"/>
</dbReference>
<keyword evidence="3" id="KW-0809">Transit peptide</keyword>
<comment type="subcellular location">
    <subcellularLocation>
        <location evidence="1">Mitochondrion</location>
    </subcellularLocation>
</comment>
<evidence type="ECO:0000256" key="3">
    <source>
        <dbReference type="ARBA" id="ARBA00022946"/>
    </source>
</evidence>
<accession>A0A7S2SNC1</accession>
<reference evidence="7" key="1">
    <citation type="submission" date="2021-01" db="EMBL/GenBank/DDBJ databases">
        <authorList>
            <person name="Corre E."/>
            <person name="Pelletier E."/>
            <person name="Niang G."/>
            <person name="Scheremetjew M."/>
            <person name="Finn R."/>
            <person name="Kale V."/>
            <person name="Holt S."/>
            <person name="Cochrane G."/>
            <person name="Meng A."/>
            <person name="Brown T."/>
            <person name="Cohen L."/>
        </authorList>
    </citation>
    <scope>NUCLEOTIDE SEQUENCE</scope>
    <source>
        <strain evidence="7">NY070348D</strain>
    </source>
</reference>
<evidence type="ECO:0000256" key="2">
    <source>
        <dbReference type="ARBA" id="ARBA00010152"/>
    </source>
</evidence>
<comment type="similarity">
    <text evidence="2">Belongs to the mitochondrion-specific ribosomal protein mL41 family.</text>
</comment>
<evidence type="ECO:0000256" key="6">
    <source>
        <dbReference type="ARBA" id="ARBA00023274"/>
    </source>
</evidence>